<keyword evidence="6" id="KW-0408">Iron</keyword>
<feature type="binding site" evidence="6">
    <location>
        <position position="375"/>
    </location>
    <ligand>
        <name>Mg(2+)</name>
        <dbReference type="ChEBI" id="CHEBI:18420"/>
    </ligand>
</feature>
<dbReference type="PANTHER" id="PTHR43600:SF2">
    <property type="entry name" value="F420-NON-REDUCING HYDROGENASE VHU SUBUNIT A"/>
    <property type="match status" value="1"/>
</dbReference>
<evidence type="ECO:0000256" key="2">
    <source>
        <dbReference type="ARBA" id="ARBA00009292"/>
    </source>
</evidence>
<accession>A0A150NZF1</accession>
<organism evidence="7 8">
    <name type="scientific">Sorangium cellulosum</name>
    <name type="common">Polyangium cellulosum</name>
    <dbReference type="NCBI Taxonomy" id="56"/>
    <lineage>
        <taxon>Bacteria</taxon>
        <taxon>Pseudomonadati</taxon>
        <taxon>Myxococcota</taxon>
        <taxon>Polyangia</taxon>
        <taxon>Polyangiales</taxon>
        <taxon>Polyangiaceae</taxon>
        <taxon>Sorangium</taxon>
    </lineage>
</organism>
<evidence type="ECO:0000256" key="4">
    <source>
        <dbReference type="ARBA" id="ARBA00022723"/>
    </source>
</evidence>
<comment type="similarity">
    <text evidence="2">Belongs to the [NiFe]/[NiFeSe] hydrogenase large subunit family.</text>
</comment>
<feature type="binding site" evidence="6">
    <location>
        <position position="419"/>
    </location>
    <ligand>
        <name>Ni(2+)</name>
        <dbReference type="ChEBI" id="CHEBI:49786"/>
    </ligand>
</feature>
<dbReference type="AlphaFoldDB" id="A0A150NZF1"/>
<feature type="binding site" evidence="6">
    <location>
        <position position="48"/>
    </location>
    <ligand>
        <name>Mg(2+)</name>
        <dbReference type="ChEBI" id="CHEBI:18420"/>
    </ligand>
</feature>
<evidence type="ECO:0000256" key="1">
    <source>
        <dbReference type="ARBA" id="ARBA00001967"/>
    </source>
</evidence>
<evidence type="ECO:0000256" key="3">
    <source>
        <dbReference type="ARBA" id="ARBA00022596"/>
    </source>
</evidence>
<feature type="binding site" evidence="6">
    <location>
        <position position="70"/>
    </location>
    <ligand>
        <name>Ni(2+)</name>
        <dbReference type="ChEBI" id="CHEBI:49786"/>
    </ligand>
</feature>
<dbReference type="Pfam" id="PF00374">
    <property type="entry name" value="NiFeSe_Hases"/>
    <property type="match status" value="1"/>
</dbReference>
<dbReference type="GO" id="GO:0016491">
    <property type="term" value="F:oxidoreductase activity"/>
    <property type="evidence" value="ECO:0007669"/>
    <property type="project" value="UniProtKB-KW"/>
</dbReference>
<keyword evidence="3 6" id="KW-0533">Nickel</keyword>
<dbReference type="InterPro" id="IPR001501">
    <property type="entry name" value="Ni-dep_hyd_lsu"/>
</dbReference>
<feature type="binding site" evidence="6">
    <location>
        <position position="425"/>
    </location>
    <ligand>
        <name>Mg(2+)</name>
        <dbReference type="ChEBI" id="CHEBI:18420"/>
    </ligand>
</feature>
<protein>
    <submittedName>
        <fullName evidence="7">Dehydrogenase</fullName>
    </submittedName>
</protein>
<keyword evidence="4 6" id="KW-0479">Metal-binding</keyword>
<comment type="cofactor">
    <cofactor evidence="1 6">
        <name>Ni(2+)</name>
        <dbReference type="ChEBI" id="CHEBI:49786"/>
    </cofactor>
</comment>
<keyword evidence="5" id="KW-0560">Oxidoreductase</keyword>
<feature type="binding site" evidence="6">
    <location>
        <position position="422"/>
    </location>
    <ligand>
        <name>Fe cation</name>
        <dbReference type="ChEBI" id="CHEBI:24875"/>
    </ligand>
</feature>
<gene>
    <name evidence="7" type="ORF">BE04_01485</name>
</gene>
<reference evidence="7 8" key="1">
    <citation type="submission" date="2014-02" db="EMBL/GenBank/DDBJ databases">
        <title>The small core and large imbalanced accessory genome model reveals a collaborative survival strategy of Sorangium cellulosum strains in nature.</title>
        <authorList>
            <person name="Han K."/>
            <person name="Peng R."/>
            <person name="Blom J."/>
            <person name="Li Y.-Z."/>
        </authorList>
    </citation>
    <scope>NUCLEOTIDE SEQUENCE [LARGE SCALE GENOMIC DNA]</scope>
    <source>
        <strain evidence="7 8">So0157-18</strain>
    </source>
</reference>
<evidence type="ECO:0000256" key="5">
    <source>
        <dbReference type="ARBA" id="ARBA00023002"/>
    </source>
</evidence>
<evidence type="ECO:0000256" key="6">
    <source>
        <dbReference type="PIRSR" id="PIRSR601501-1"/>
    </source>
</evidence>
<evidence type="ECO:0000313" key="7">
    <source>
        <dbReference type="EMBL" id="KYF47624.1"/>
    </source>
</evidence>
<sequence length="436" mass="47894">MSASERTRTIAVDYLARVEGEGSLTLVIEDGRAKEARLSIFEPPRFFEAFLRGRGYAEAPDITSRICGICPVAYITSACRAMEDALGIELGPELRALRRLFYCGEWIESHALHVFLLHAPDFLGYPDAVAMARDHRDWVAKGLAIKKAGNAIVALLGGREIHPVNTRVGGFYSAPSRAEIERLLPELRAGREHTRACLSWMATLPCPELERPYEFVALRSDDAYAIAEGRLVSSGGLDIEVRAYDAHFVEEQVSWSTALRSRIRGSGSYLCGPLARFNLSFDRLLPEVQGAARAAGLAVPCRNPFRSLLVRLVEILQAFEESIRIIEAYAPPPAPFVAPPAVRAGTGYGGSEAPRGFLFHRYTLDAEGTILDAKIVPPTSQNQLSIEEDLCALSPSLASMPHREATARAEQAVRNHDPCISCATHFLTLRVEEAPR</sequence>
<dbReference type="Gene3D" id="1.10.645.10">
    <property type="entry name" value="Cytochrome-c3 Hydrogenase, chain B"/>
    <property type="match status" value="1"/>
</dbReference>
<dbReference type="Proteomes" id="UP000075604">
    <property type="component" value="Unassembled WGS sequence"/>
</dbReference>
<proteinExistence type="inferred from homology"/>
<dbReference type="PANTHER" id="PTHR43600">
    <property type="entry name" value="COENZYME F420 HYDROGENASE, SUBUNIT ALPHA"/>
    <property type="match status" value="1"/>
</dbReference>
<dbReference type="InterPro" id="IPR029014">
    <property type="entry name" value="NiFe-Hase_large"/>
</dbReference>
<dbReference type="SUPFAM" id="SSF56762">
    <property type="entry name" value="HydB/Nqo4-like"/>
    <property type="match status" value="1"/>
</dbReference>
<feature type="binding site" evidence="6">
    <location>
        <position position="67"/>
    </location>
    <ligand>
        <name>Ni(2+)</name>
        <dbReference type="ChEBI" id="CHEBI:49786"/>
    </ligand>
</feature>
<feature type="binding site" evidence="6">
    <location>
        <position position="70"/>
    </location>
    <ligand>
        <name>Fe cation</name>
        <dbReference type="ChEBI" id="CHEBI:24875"/>
    </ligand>
</feature>
<dbReference type="EMBL" id="JELX01004492">
    <property type="protein sequence ID" value="KYF47624.1"/>
    <property type="molecule type" value="Genomic_DNA"/>
</dbReference>
<comment type="cofactor">
    <cofactor evidence="6">
        <name>Fe cation</name>
        <dbReference type="ChEBI" id="CHEBI:24875"/>
    </cofactor>
</comment>
<comment type="caution">
    <text evidence="7">The sequence shown here is derived from an EMBL/GenBank/DDBJ whole genome shotgun (WGS) entry which is preliminary data.</text>
</comment>
<evidence type="ECO:0000313" key="8">
    <source>
        <dbReference type="Proteomes" id="UP000075604"/>
    </source>
</evidence>
<dbReference type="GO" id="GO:0016151">
    <property type="term" value="F:nickel cation binding"/>
    <property type="evidence" value="ECO:0007669"/>
    <property type="project" value="InterPro"/>
</dbReference>
<name>A0A150NZF1_SORCE</name>
<keyword evidence="6" id="KW-0460">Magnesium</keyword>